<dbReference type="SUPFAM" id="SSF46785">
    <property type="entry name" value="Winged helix' DNA-binding domain"/>
    <property type="match status" value="1"/>
</dbReference>
<sequence length="351" mass="40754">MLRRDFTCWSQSPGHSSLYTPNTFFHHPKAVPITNDNRSAAFRFGSKKRPVVLYFSMDFDKMKHEKGMSMSGWNNEFVCTMKLTTSNNYLIRITDFGSTITDRVNDFDDMPSVSTVNTEFYDTCQLNLSDHTATLDINDKDSMIVMNGGGTMSRQMPPNINCLCNNRSLISQFTHHHHQQQQQQQQQHNEPWNSERCSPYGQYPMQTYVQHPVPSESMSSSPNSETDVEYSQPSSLTLPGLTGPIQLWQFLLELLMTESTNSCIAWTGDGWEFKLNDPDEVARKWGIRKNKPKMNYEKLSRGLRYYYDKNIIHKTPGKRYVYRFVCDLTSVLQMSAEQIRRKVEVKRELDQ</sequence>
<dbReference type="InterPro" id="IPR046328">
    <property type="entry name" value="ETS_fam"/>
</dbReference>
<dbReference type="STRING" id="6280.A0A0N4TN03"/>
<dbReference type="GO" id="GO:0005634">
    <property type="term" value="C:nucleus"/>
    <property type="evidence" value="ECO:0007669"/>
    <property type="project" value="UniProtKB-SubCell"/>
</dbReference>
<evidence type="ECO:0000256" key="1">
    <source>
        <dbReference type="ARBA" id="ARBA00005562"/>
    </source>
</evidence>
<evidence type="ECO:0000313" key="8">
    <source>
        <dbReference type="WBParaSite" id="BPAG_0000984901-mRNA-1"/>
    </source>
</evidence>
<feature type="compositionally biased region" description="Low complexity" evidence="4">
    <location>
        <begin position="214"/>
        <end position="225"/>
    </location>
</feature>
<dbReference type="AlphaFoldDB" id="A0A0N4TN03"/>
<dbReference type="GO" id="GO:0043565">
    <property type="term" value="F:sequence-specific DNA binding"/>
    <property type="evidence" value="ECO:0007669"/>
    <property type="project" value="InterPro"/>
</dbReference>
<accession>A0A0N4TN03</accession>
<dbReference type="InterPro" id="IPR036390">
    <property type="entry name" value="WH_DNA-bd_sf"/>
</dbReference>
<evidence type="ECO:0000313" key="6">
    <source>
        <dbReference type="EMBL" id="VDN90997.1"/>
    </source>
</evidence>
<evidence type="ECO:0000259" key="5">
    <source>
        <dbReference type="PROSITE" id="PS50061"/>
    </source>
</evidence>
<dbReference type="PROSITE" id="PS50061">
    <property type="entry name" value="ETS_DOMAIN_3"/>
    <property type="match status" value="1"/>
</dbReference>
<evidence type="ECO:0000256" key="3">
    <source>
        <dbReference type="RuleBase" id="RU004019"/>
    </source>
</evidence>
<dbReference type="GO" id="GO:0030154">
    <property type="term" value="P:cell differentiation"/>
    <property type="evidence" value="ECO:0007669"/>
    <property type="project" value="TreeGrafter"/>
</dbReference>
<dbReference type="PANTHER" id="PTHR11849">
    <property type="entry name" value="ETS"/>
    <property type="match status" value="1"/>
</dbReference>
<keyword evidence="2 3" id="KW-0238">DNA-binding</keyword>
<reference evidence="8" key="1">
    <citation type="submission" date="2017-02" db="UniProtKB">
        <authorList>
            <consortium name="WormBaseParasite"/>
        </authorList>
    </citation>
    <scope>IDENTIFICATION</scope>
</reference>
<evidence type="ECO:0000256" key="4">
    <source>
        <dbReference type="SAM" id="MobiDB-lite"/>
    </source>
</evidence>
<dbReference type="InterPro" id="IPR036388">
    <property type="entry name" value="WH-like_DNA-bd_sf"/>
</dbReference>
<protein>
    <submittedName>
        <fullName evidence="8">ETS domain-containing protein</fullName>
    </submittedName>
</protein>
<dbReference type="Pfam" id="PF00178">
    <property type="entry name" value="Ets"/>
    <property type="match status" value="1"/>
</dbReference>
<gene>
    <name evidence="6" type="ORF">BPAG_LOCUS9811</name>
</gene>
<reference evidence="6 7" key="2">
    <citation type="submission" date="2018-11" db="EMBL/GenBank/DDBJ databases">
        <authorList>
            <consortium name="Pathogen Informatics"/>
        </authorList>
    </citation>
    <scope>NUCLEOTIDE SEQUENCE [LARGE SCALE GENOMIC DNA]</scope>
</reference>
<feature type="region of interest" description="Disordered" evidence="4">
    <location>
        <begin position="212"/>
        <end position="235"/>
    </location>
</feature>
<dbReference type="EMBL" id="UZAD01013166">
    <property type="protein sequence ID" value="VDN90997.1"/>
    <property type="molecule type" value="Genomic_DNA"/>
</dbReference>
<dbReference type="InterPro" id="IPR000418">
    <property type="entry name" value="Ets_dom"/>
</dbReference>
<feature type="region of interest" description="Disordered" evidence="4">
    <location>
        <begin position="174"/>
        <end position="197"/>
    </location>
</feature>
<dbReference type="Gene3D" id="1.10.10.10">
    <property type="entry name" value="Winged helix-like DNA-binding domain superfamily/Winged helix DNA-binding domain"/>
    <property type="match status" value="1"/>
</dbReference>
<dbReference type="GO" id="GO:0000981">
    <property type="term" value="F:DNA-binding transcription factor activity, RNA polymerase II-specific"/>
    <property type="evidence" value="ECO:0007669"/>
    <property type="project" value="TreeGrafter"/>
</dbReference>
<dbReference type="PROSITE" id="PS00346">
    <property type="entry name" value="ETS_DOMAIN_2"/>
    <property type="match status" value="1"/>
</dbReference>
<name>A0A0N4TN03_BRUPA</name>
<keyword evidence="3" id="KW-0539">Nucleus</keyword>
<dbReference type="Proteomes" id="UP000278627">
    <property type="component" value="Unassembled WGS sequence"/>
</dbReference>
<keyword evidence="7" id="KW-1185">Reference proteome</keyword>
<feature type="domain" description="ETS" evidence="5">
    <location>
        <begin position="245"/>
        <end position="325"/>
    </location>
</feature>
<evidence type="ECO:0000313" key="7">
    <source>
        <dbReference type="Proteomes" id="UP000278627"/>
    </source>
</evidence>
<dbReference type="PROSITE" id="PS00345">
    <property type="entry name" value="ETS_DOMAIN_1"/>
    <property type="match status" value="1"/>
</dbReference>
<dbReference type="PANTHER" id="PTHR11849:SF289">
    <property type="entry name" value="ETS-LIKE PROTEIN POINTED"/>
    <property type="match status" value="1"/>
</dbReference>
<proteinExistence type="inferred from homology"/>
<evidence type="ECO:0000256" key="2">
    <source>
        <dbReference type="ARBA" id="ARBA00023125"/>
    </source>
</evidence>
<organism evidence="8">
    <name type="scientific">Brugia pahangi</name>
    <name type="common">Filarial nematode worm</name>
    <dbReference type="NCBI Taxonomy" id="6280"/>
    <lineage>
        <taxon>Eukaryota</taxon>
        <taxon>Metazoa</taxon>
        <taxon>Ecdysozoa</taxon>
        <taxon>Nematoda</taxon>
        <taxon>Chromadorea</taxon>
        <taxon>Rhabditida</taxon>
        <taxon>Spirurina</taxon>
        <taxon>Spiruromorpha</taxon>
        <taxon>Filarioidea</taxon>
        <taxon>Onchocercidae</taxon>
        <taxon>Brugia</taxon>
    </lineage>
</organism>
<comment type="similarity">
    <text evidence="1 3">Belongs to the ETS family.</text>
</comment>
<comment type="subcellular location">
    <subcellularLocation>
        <location evidence="3">Nucleus</location>
    </subcellularLocation>
</comment>
<dbReference type="SMART" id="SM00413">
    <property type="entry name" value="ETS"/>
    <property type="match status" value="1"/>
</dbReference>
<dbReference type="WBParaSite" id="BPAG_0000984901-mRNA-1">
    <property type="protein sequence ID" value="BPAG_0000984901-mRNA-1"/>
    <property type="gene ID" value="BPAG_0000984901"/>
</dbReference>
<dbReference type="PRINTS" id="PR00454">
    <property type="entry name" value="ETSDOMAIN"/>
</dbReference>